<evidence type="ECO:0000313" key="2">
    <source>
        <dbReference type="Proteomes" id="UP000828390"/>
    </source>
</evidence>
<sequence length="56" mass="6554">MQAPENTVTYFINNFNFNNQFLINPTTGVITLLQSVLNTQTDFYRVGFVYLFYSFS</sequence>
<dbReference type="GO" id="GO:0005509">
    <property type="term" value="F:calcium ion binding"/>
    <property type="evidence" value="ECO:0007669"/>
    <property type="project" value="InterPro"/>
</dbReference>
<dbReference type="Gene3D" id="2.60.40.60">
    <property type="entry name" value="Cadherins"/>
    <property type="match status" value="1"/>
</dbReference>
<proteinExistence type="predicted"/>
<accession>A0A9D4MAV2</accession>
<keyword evidence="2" id="KW-1185">Reference proteome</keyword>
<reference evidence="1" key="1">
    <citation type="journal article" date="2019" name="bioRxiv">
        <title>The Genome of the Zebra Mussel, Dreissena polymorpha: A Resource for Invasive Species Research.</title>
        <authorList>
            <person name="McCartney M.A."/>
            <person name="Auch B."/>
            <person name="Kono T."/>
            <person name="Mallez S."/>
            <person name="Zhang Y."/>
            <person name="Obille A."/>
            <person name="Becker A."/>
            <person name="Abrahante J.E."/>
            <person name="Garbe J."/>
            <person name="Badalamenti J.P."/>
            <person name="Herman A."/>
            <person name="Mangelson H."/>
            <person name="Liachko I."/>
            <person name="Sullivan S."/>
            <person name="Sone E.D."/>
            <person name="Koren S."/>
            <person name="Silverstein K.A.T."/>
            <person name="Beckman K.B."/>
            <person name="Gohl D.M."/>
        </authorList>
    </citation>
    <scope>NUCLEOTIDE SEQUENCE</scope>
    <source>
        <strain evidence="1">Duluth1</strain>
        <tissue evidence="1">Whole animal</tissue>
    </source>
</reference>
<name>A0A9D4MAV2_DREPO</name>
<dbReference type="Proteomes" id="UP000828390">
    <property type="component" value="Unassembled WGS sequence"/>
</dbReference>
<dbReference type="InterPro" id="IPR015919">
    <property type="entry name" value="Cadherin-like_sf"/>
</dbReference>
<protein>
    <submittedName>
        <fullName evidence="1">Uncharacterized protein</fullName>
    </submittedName>
</protein>
<dbReference type="SUPFAM" id="SSF49313">
    <property type="entry name" value="Cadherin-like"/>
    <property type="match status" value="1"/>
</dbReference>
<gene>
    <name evidence="1" type="ORF">DPMN_036525</name>
</gene>
<dbReference type="AlphaFoldDB" id="A0A9D4MAV2"/>
<organism evidence="1 2">
    <name type="scientific">Dreissena polymorpha</name>
    <name type="common">Zebra mussel</name>
    <name type="synonym">Mytilus polymorpha</name>
    <dbReference type="NCBI Taxonomy" id="45954"/>
    <lineage>
        <taxon>Eukaryota</taxon>
        <taxon>Metazoa</taxon>
        <taxon>Spiralia</taxon>
        <taxon>Lophotrochozoa</taxon>
        <taxon>Mollusca</taxon>
        <taxon>Bivalvia</taxon>
        <taxon>Autobranchia</taxon>
        <taxon>Heteroconchia</taxon>
        <taxon>Euheterodonta</taxon>
        <taxon>Imparidentia</taxon>
        <taxon>Neoheterodontei</taxon>
        <taxon>Myida</taxon>
        <taxon>Dreissenoidea</taxon>
        <taxon>Dreissenidae</taxon>
        <taxon>Dreissena</taxon>
    </lineage>
</organism>
<evidence type="ECO:0000313" key="1">
    <source>
        <dbReference type="EMBL" id="KAH3873293.1"/>
    </source>
</evidence>
<dbReference type="EMBL" id="JAIWYP010000002">
    <property type="protein sequence ID" value="KAH3873293.1"/>
    <property type="molecule type" value="Genomic_DNA"/>
</dbReference>
<comment type="caution">
    <text evidence="1">The sequence shown here is derived from an EMBL/GenBank/DDBJ whole genome shotgun (WGS) entry which is preliminary data.</text>
</comment>
<dbReference type="GO" id="GO:0016020">
    <property type="term" value="C:membrane"/>
    <property type="evidence" value="ECO:0007669"/>
    <property type="project" value="InterPro"/>
</dbReference>
<reference evidence="1" key="2">
    <citation type="submission" date="2020-11" db="EMBL/GenBank/DDBJ databases">
        <authorList>
            <person name="McCartney M.A."/>
            <person name="Auch B."/>
            <person name="Kono T."/>
            <person name="Mallez S."/>
            <person name="Becker A."/>
            <person name="Gohl D.M."/>
            <person name="Silverstein K.A.T."/>
            <person name="Koren S."/>
            <person name="Bechman K.B."/>
            <person name="Herman A."/>
            <person name="Abrahante J.E."/>
            <person name="Garbe J."/>
        </authorList>
    </citation>
    <scope>NUCLEOTIDE SEQUENCE</scope>
    <source>
        <strain evidence="1">Duluth1</strain>
        <tissue evidence="1">Whole animal</tissue>
    </source>
</reference>